<dbReference type="SUPFAM" id="SSF57850">
    <property type="entry name" value="RING/U-box"/>
    <property type="match status" value="1"/>
</dbReference>
<evidence type="ECO:0000313" key="8">
    <source>
        <dbReference type="EMBL" id="CAD9237174.1"/>
    </source>
</evidence>
<evidence type="ECO:0000259" key="7">
    <source>
        <dbReference type="PROSITE" id="PS50089"/>
    </source>
</evidence>
<evidence type="ECO:0000256" key="3">
    <source>
        <dbReference type="ARBA" id="ARBA00022833"/>
    </source>
</evidence>
<dbReference type="PANTHER" id="PTHR45969:SF69">
    <property type="entry name" value="FINGER DOMAIN PROTEIN, PUTATIVE (AFU_ORTHOLOGUE AFUA_3G12190)-RELATED"/>
    <property type="match status" value="1"/>
</dbReference>
<gene>
    <name evidence="8" type="ORF">CCAE0312_LOCUS9272</name>
</gene>
<dbReference type="SMART" id="SM00184">
    <property type="entry name" value="RING"/>
    <property type="match status" value="1"/>
</dbReference>
<dbReference type="GO" id="GO:0061630">
    <property type="term" value="F:ubiquitin protein ligase activity"/>
    <property type="evidence" value="ECO:0007669"/>
    <property type="project" value="TreeGrafter"/>
</dbReference>
<keyword evidence="3" id="KW-0862">Zinc</keyword>
<reference evidence="8" key="1">
    <citation type="submission" date="2021-01" db="EMBL/GenBank/DDBJ databases">
        <authorList>
            <person name="Corre E."/>
            <person name="Pelletier E."/>
            <person name="Niang G."/>
            <person name="Scheremetjew M."/>
            <person name="Finn R."/>
            <person name="Kale V."/>
            <person name="Holt S."/>
            <person name="Cochrane G."/>
            <person name="Meng A."/>
            <person name="Brown T."/>
            <person name="Cohen L."/>
        </authorList>
    </citation>
    <scope>NUCLEOTIDE SEQUENCE</scope>
    <source>
        <strain evidence="8">SAG 36.94</strain>
    </source>
</reference>
<organism evidence="8">
    <name type="scientific">Compsopogon caeruleus</name>
    <dbReference type="NCBI Taxonomy" id="31354"/>
    <lineage>
        <taxon>Eukaryota</taxon>
        <taxon>Rhodophyta</taxon>
        <taxon>Compsopogonophyceae</taxon>
        <taxon>Compsopogonales</taxon>
        <taxon>Compsopogonaceae</taxon>
        <taxon>Compsopogon</taxon>
    </lineage>
</organism>
<keyword evidence="6" id="KW-0472">Membrane</keyword>
<keyword evidence="2 4" id="KW-0863">Zinc-finger</keyword>
<evidence type="ECO:0000256" key="5">
    <source>
        <dbReference type="SAM" id="MobiDB-lite"/>
    </source>
</evidence>
<protein>
    <recommendedName>
        <fullName evidence="7">RING-type domain-containing protein</fullName>
    </recommendedName>
</protein>
<name>A0A7S1TIM0_9RHOD</name>
<dbReference type="PROSITE" id="PS50089">
    <property type="entry name" value="ZF_RING_2"/>
    <property type="match status" value="1"/>
</dbReference>
<dbReference type="PANTHER" id="PTHR45969">
    <property type="entry name" value="RING ZINC FINGER PROTEIN-RELATED"/>
    <property type="match status" value="1"/>
</dbReference>
<accession>A0A7S1TIM0</accession>
<dbReference type="GO" id="GO:0008270">
    <property type="term" value="F:zinc ion binding"/>
    <property type="evidence" value="ECO:0007669"/>
    <property type="project" value="UniProtKB-KW"/>
</dbReference>
<feature type="transmembrane region" description="Helical" evidence="6">
    <location>
        <begin position="12"/>
        <end position="32"/>
    </location>
</feature>
<dbReference type="Pfam" id="PF13639">
    <property type="entry name" value="zf-RING_2"/>
    <property type="match status" value="1"/>
</dbReference>
<dbReference type="EMBL" id="HBGH01016736">
    <property type="protein sequence ID" value="CAD9237174.1"/>
    <property type="molecule type" value="Transcribed_RNA"/>
</dbReference>
<dbReference type="InterPro" id="IPR001841">
    <property type="entry name" value="Znf_RING"/>
</dbReference>
<feature type="region of interest" description="Disordered" evidence="5">
    <location>
        <begin position="176"/>
        <end position="201"/>
    </location>
</feature>
<keyword evidence="1" id="KW-0479">Metal-binding</keyword>
<proteinExistence type="predicted"/>
<dbReference type="Gene3D" id="3.30.40.10">
    <property type="entry name" value="Zinc/RING finger domain, C3HC4 (zinc finger)"/>
    <property type="match status" value="1"/>
</dbReference>
<keyword evidence="6" id="KW-1133">Transmembrane helix</keyword>
<dbReference type="GO" id="GO:0016567">
    <property type="term" value="P:protein ubiquitination"/>
    <property type="evidence" value="ECO:0007669"/>
    <property type="project" value="TreeGrafter"/>
</dbReference>
<evidence type="ECO:0000256" key="1">
    <source>
        <dbReference type="ARBA" id="ARBA00022723"/>
    </source>
</evidence>
<sequence>MESRENGNVGFVWALLVSMLPLGITLCTIRWARRWRRMPLRGEGGERVSLGHSQVGLRRPEDVKQEKNGHKLDAKEVEDLMDQCSWGGNRREGKDSESWVDEGDESCCPICLDDLGPNEVRPEEVVELPGCRHLFHKNCMKKLLLLNKTKYNRCPLCQNDVAKAFRESRRMVLDVDHRSSNEVGSDGNDRVDGSSSQVTDRMGPSSVLALAHSEHFIFSKPVVGLRGCCG</sequence>
<evidence type="ECO:0000256" key="4">
    <source>
        <dbReference type="PROSITE-ProRule" id="PRU00175"/>
    </source>
</evidence>
<dbReference type="AlphaFoldDB" id="A0A7S1TIM0"/>
<keyword evidence="6" id="KW-0812">Transmembrane</keyword>
<evidence type="ECO:0000256" key="2">
    <source>
        <dbReference type="ARBA" id="ARBA00022771"/>
    </source>
</evidence>
<dbReference type="InterPro" id="IPR013083">
    <property type="entry name" value="Znf_RING/FYVE/PHD"/>
</dbReference>
<evidence type="ECO:0000256" key="6">
    <source>
        <dbReference type="SAM" id="Phobius"/>
    </source>
</evidence>
<feature type="domain" description="RING-type" evidence="7">
    <location>
        <begin position="108"/>
        <end position="158"/>
    </location>
</feature>